<proteinExistence type="predicted"/>
<evidence type="ECO:0000256" key="3">
    <source>
        <dbReference type="ARBA" id="ARBA00048132"/>
    </source>
</evidence>
<evidence type="ECO:0000256" key="1">
    <source>
        <dbReference type="ARBA" id="ARBA00022630"/>
    </source>
</evidence>
<dbReference type="PRINTS" id="PR00469">
    <property type="entry name" value="PNDRDTASEII"/>
</dbReference>
<gene>
    <name evidence="6" type="ORF">SMF913_25408</name>
</gene>
<dbReference type="Pfam" id="PF07992">
    <property type="entry name" value="Pyr_redox_2"/>
    <property type="match status" value="1"/>
</dbReference>
<dbReference type="InterPro" id="IPR036188">
    <property type="entry name" value="FAD/NAD-bd_sf"/>
</dbReference>
<comment type="catalytic activity">
    <reaction evidence="3">
        <text>[thioredoxin]-dithiol + NADP(+) = [thioredoxin]-disulfide + NADPH + H(+)</text>
        <dbReference type="Rhea" id="RHEA:20345"/>
        <dbReference type="Rhea" id="RHEA-COMP:10698"/>
        <dbReference type="Rhea" id="RHEA-COMP:10700"/>
        <dbReference type="ChEBI" id="CHEBI:15378"/>
        <dbReference type="ChEBI" id="CHEBI:29950"/>
        <dbReference type="ChEBI" id="CHEBI:50058"/>
        <dbReference type="ChEBI" id="CHEBI:57783"/>
        <dbReference type="ChEBI" id="CHEBI:58349"/>
        <dbReference type="EC" id="1.8.1.9"/>
    </reaction>
</comment>
<evidence type="ECO:0000313" key="7">
    <source>
        <dbReference type="Proteomes" id="UP000236520"/>
    </source>
</evidence>
<evidence type="ECO:0000256" key="4">
    <source>
        <dbReference type="SAM" id="MobiDB-lite"/>
    </source>
</evidence>
<dbReference type="Proteomes" id="UP000236520">
    <property type="component" value="Unassembled WGS sequence"/>
</dbReference>
<evidence type="ECO:0000313" key="6">
    <source>
        <dbReference type="EMBL" id="PNG89943.1"/>
    </source>
</evidence>
<evidence type="ECO:0000259" key="5">
    <source>
        <dbReference type="Pfam" id="PF07992"/>
    </source>
</evidence>
<dbReference type="InterPro" id="IPR023753">
    <property type="entry name" value="FAD/NAD-binding_dom"/>
</dbReference>
<feature type="region of interest" description="Disordered" evidence="4">
    <location>
        <begin position="331"/>
        <end position="362"/>
    </location>
</feature>
<dbReference type="GO" id="GO:0004791">
    <property type="term" value="F:thioredoxin-disulfide reductase (NADPH) activity"/>
    <property type="evidence" value="ECO:0007669"/>
    <property type="project" value="UniProtKB-EC"/>
</dbReference>
<evidence type="ECO:0000256" key="2">
    <source>
        <dbReference type="ARBA" id="ARBA00023002"/>
    </source>
</evidence>
<keyword evidence="2" id="KW-0560">Oxidoreductase</keyword>
<dbReference type="AlphaFoldDB" id="A0A2J7YPK1"/>
<dbReference type="SUPFAM" id="SSF51905">
    <property type="entry name" value="FAD/NAD(P)-binding domain"/>
    <property type="match status" value="1"/>
</dbReference>
<organism evidence="6 7">
    <name type="scientific">Streptomyces malaysiensis</name>
    <dbReference type="NCBI Taxonomy" id="92644"/>
    <lineage>
        <taxon>Bacteria</taxon>
        <taxon>Bacillati</taxon>
        <taxon>Actinomycetota</taxon>
        <taxon>Actinomycetes</taxon>
        <taxon>Kitasatosporales</taxon>
        <taxon>Streptomycetaceae</taxon>
        <taxon>Streptomyces</taxon>
        <taxon>Streptomyces violaceusniger group</taxon>
    </lineage>
</organism>
<sequence length="362" mass="38037">MVVRGDSADMDTNELKSTEGRTWDVVVVGGGVAGLSAALLLTRVRRSVLVIDAGEPRNAPAARVGAHNILGREGISPLELLRIGREEAASYGGEVVSGRVERVERGGSTFTITTQDGQRVRARRVLVTTGLIDELPDIPGLAERWGHDVIHCVYCHGWEARDTKVGVLGNFHQALLFRQMTDRVTLFAHHAPGELTDEQWEQLAALGIEVIHGAVTALEADTEQNKLTGARLASGTVIPLDTLVVAPTFTARGGFLEDLGLTLNPHPAVPGVQVAVDPSGFTGVQGVWAAGNVSDVLAAVPQSAGAGNTAGGAINMDLILEDARRAAEAREAASATPFDGTMEAEVSRRVLGSRAHGLEGPA</sequence>
<comment type="caution">
    <text evidence="6">The sequence shown here is derived from an EMBL/GenBank/DDBJ whole genome shotgun (WGS) entry which is preliminary data.</text>
</comment>
<name>A0A2J7YPK1_STRMQ</name>
<reference evidence="6 7" key="1">
    <citation type="submission" date="2015-09" db="EMBL/GenBank/DDBJ databases">
        <title>Genome sequence, genome mining and natural product profiling of a biocontrol bacterium Streptomyces malaysiensis F913.</title>
        <authorList>
            <person name="Xu Y."/>
            <person name="Wei J."/>
            <person name="Xie J."/>
            <person name="Li T."/>
            <person name="Zhou Z."/>
        </authorList>
    </citation>
    <scope>NUCLEOTIDE SEQUENCE [LARGE SCALE GENOMIC DNA]</scope>
    <source>
        <strain evidence="6 7">F913</strain>
    </source>
</reference>
<feature type="domain" description="FAD/NAD(P)-binding" evidence="5">
    <location>
        <begin position="24"/>
        <end position="303"/>
    </location>
</feature>
<protein>
    <recommendedName>
        <fullName evidence="5">FAD/NAD(P)-binding domain-containing protein</fullName>
    </recommendedName>
</protein>
<accession>A0A2J7YPK1</accession>
<dbReference type="EMBL" id="LJIW01000002">
    <property type="protein sequence ID" value="PNG89943.1"/>
    <property type="molecule type" value="Genomic_DNA"/>
</dbReference>
<keyword evidence="1" id="KW-0285">Flavoprotein</keyword>
<keyword evidence="7" id="KW-1185">Reference proteome</keyword>
<dbReference type="Gene3D" id="3.50.50.60">
    <property type="entry name" value="FAD/NAD(P)-binding domain"/>
    <property type="match status" value="2"/>
</dbReference>
<dbReference type="PANTHER" id="PTHR48105">
    <property type="entry name" value="THIOREDOXIN REDUCTASE 1-RELATED-RELATED"/>
    <property type="match status" value="1"/>
</dbReference>
<dbReference type="PRINTS" id="PR00368">
    <property type="entry name" value="FADPNR"/>
</dbReference>
<dbReference type="InterPro" id="IPR050097">
    <property type="entry name" value="Ferredoxin-NADP_redctase_2"/>
</dbReference>